<accession>A0ABV3Z8U8</accession>
<comment type="caution">
    <text evidence="1">The sequence shown here is derived from an EMBL/GenBank/DDBJ whole genome shotgun (WGS) entry which is preliminary data.</text>
</comment>
<gene>
    <name evidence="1" type="ORF">QTN47_02205</name>
</gene>
<organism evidence="1 2">
    <name type="scientific">Danxiaibacter flavus</name>
    <dbReference type="NCBI Taxonomy" id="3049108"/>
    <lineage>
        <taxon>Bacteria</taxon>
        <taxon>Pseudomonadati</taxon>
        <taxon>Bacteroidota</taxon>
        <taxon>Chitinophagia</taxon>
        <taxon>Chitinophagales</taxon>
        <taxon>Chitinophagaceae</taxon>
        <taxon>Danxiaibacter</taxon>
    </lineage>
</organism>
<proteinExistence type="predicted"/>
<sequence>MTSIAMKKNKTSNIIVTKKMKDYSQDAVFKKKADEAAAFLTKNGMPRNFARKSK</sequence>
<reference evidence="1 2" key="1">
    <citation type="submission" date="2023-07" db="EMBL/GenBank/DDBJ databases">
        <authorList>
            <person name="Lian W.-H."/>
        </authorList>
    </citation>
    <scope>NUCLEOTIDE SEQUENCE [LARGE SCALE GENOMIC DNA]</scope>
    <source>
        <strain evidence="1 2">SYSU DXS3180</strain>
    </source>
</reference>
<evidence type="ECO:0000313" key="2">
    <source>
        <dbReference type="Proteomes" id="UP001560573"/>
    </source>
</evidence>
<evidence type="ECO:0000313" key="1">
    <source>
        <dbReference type="EMBL" id="MEX6686286.1"/>
    </source>
</evidence>
<dbReference type="Proteomes" id="UP001560573">
    <property type="component" value="Unassembled WGS sequence"/>
</dbReference>
<keyword evidence="2" id="KW-1185">Reference proteome</keyword>
<dbReference type="RefSeq" id="WP_369327679.1">
    <property type="nucleotide sequence ID" value="NZ_JAULBC010000001.1"/>
</dbReference>
<protein>
    <submittedName>
        <fullName evidence="1">Uncharacterized protein</fullName>
    </submittedName>
</protein>
<dbReference type="EMBL" id="JAULBC010000001">
    <property type="protein sequence ID" value="MEX6686286.1"/>
    <property type="molecule type" value="Genomic_DNA"/>
</dbReference>
<name>A0ABV3Z8U8_9BACT</name>